<reference evidence="12" key="1">
    <citation type="journal article" date="2021" name="Microorganisms">
        <title>Acidisoma silvae sp. nov. and Acidisomacellulosilytica sp. nov., Two Acidophilic Bacteria Isolated from Decaying Wood, Hydrolyzing Cellulose and Producing Poly-3-hydroxybutyrate.</title>
        <authorList>
            <person name="Mieszkin S."/>
            <person name="Pouder E."/>
            <person name="Uroz S."/>
            <person name="Simon-Colin C."/>
            <person name="Alain K."/>
        </authorList>
    </citation>
    <scope>NUCLEOTIDE SEQUENCE</scope>
    <source>
        <strain evidence="12">HW T2.11</strain>
    </source>
</reference>
<evidence type="ECO:0000256" key="5">
    <source>
        <dbReference type="ARBA" id="ARBA00022827"/>
    </source>
</evidence>
<gene>
    <name evidence="12" type="ORF">ASILVAE211_04670</name>
</gene>
<dbReference type="Gene3D" id="3.10.20.30">
    <property type="match status" value="1"/>
</dbReference>
<dbReference type="CDD" id="cd06215">
    <property type="entry name" value="FNR_iron_sulfur_binding_1"/>
    <property type="match status" value="1"/>
</dbReference>
<dbReference type="SUPFAM" id="SSF52343">
    <property type="entry name" value="Ferredoxin reductase-like, C-terminal NADP-linked domain"/>
    <property type="match status" value="1"/>
</dbReference>
<dbReference type="PROSITE" id="PS51085">
    <property type="entry name" value="2FE2S_FER_2"/>
    <property type="match status" value="1"/>
</dbReference>
<keyword evidence="6" id="KW-0560">Oxidoreductase</keyword>
<dbReference type="RefSeq" id="WP_227320147.1">
    <property type="nucleotide sequence ID" value="NZ_JAESVB010000002.1"/>
</dbReference>
<organism evidence="12 13">
    <name type="scientific">Acidisoma silvae</name>
    <dbReference type="NCBI Taxonomy" id="2802396"/>
    <lineage>
        <taxon>Bacteria</taxon>
        <taxon>Pseudomonadati</taxon>
        <taxon>Pseudomonadota</taxon>
        <taxon>Alphaproteobacteria</taxon>
        <taxon>Acetobacterales</taxon>
        <taxon>Acidocellaceae</taxon>
        <taxon>Acidisoma</taxon>
    </lineage>
</organism>
<dbReference type="SUPFAM" id="SSF54292">
    <property type="entry name" value="2Fe-2S ferredoxin-like"/>
    <property type="match status" value="1"/>
</dbReference>
<keyword evidence="13" id="KW-1185">Reference proteome</keyword>
<keyword evidence="2" id="KW-0285">Flavoprotein</keyword>
<dbReference type="InterPro" id="IPR017938">
    <property type="entry name" value="Riboflavin_synthase-like_b-brl"/>
</dbReference>
<dbReference type="InterPro" id="IPR050415">
    <property type="entry name" value="MRET"/>
</dbReference>
<dbReference type="PROSITE" id="PS00197">
    <property type="entry name" value="2FE2S_FER_1"/>
    <property type="match status" value="1"/>
</dbReference>
<evidence type="ECO:0000256" key="9">
    <source>
        <dbReference type="ARBA" id="ARBA00061434"/>
    </source>
</evidence>
<keyword evidence="4" id="KW-0479">Metal-binding</keyword>
<protein>
    <submittedName>
        <fullName evidence="12">Hybrid-cluster NAD(P)-dependent oxidoreductase</fullName>
    </submittedName>
</protein>
<evidence type="ECO:0000256" key="8">
    <source>
        <dbReference type="ARBA" id="ARBA00023014"/>
    </source>
</evidence>
<dbReference type="InterPro" id="IPR001041">
    <property type="entry name" value="2Fe-2S_ferredoxin-type"/>
</dbReference>
<accession>A0A964DY22</accession>
<dbReference type="CDD" id="cd00207">
    <property type="entry name" value="fer2"/>
    <property type="match status" value="1"/>
</dbReference>
<dbReference type="Proteomes" id="UP000708298">
    <property type="component" value="Unassembled WGS sequence"/>
</dbReference>
<comment type="cofactor">
    <cofactor evidence="1">
        <name>FAD</name>
        <dbReference type="ChEBI" id="CHEBI:57692"/>
    </cofactor>
</comment>
<evidence type="ECO:0000259" key="11">
    <source>
        <dbReference type="PROSITE" id="PS51384"/>
    </source>
</evidence>
<evidence type="ECO:0000259" key="10">
    <source>
        <dbReference type="PROSITE" id="PS51085"/>
    </source>
</evidence>
<dbReference type="Gene3D" id="3.40.50.80">
    <property type="entry name" value="Nucleotide-binding domain of ferredoxin-NADP reductase (FNR) module"/>
    <property type="match status" value="1"/>
</dbReference>
<feature type="domain" description="FAD-binding FR-type" evidence="11">
    <location>
        <begin position="33"/>
        <end position="136"/>
    </location>
</feature>
<evidence type="ECO:0000256" key="2">
    <source>
        <dbReference type="ARBA" id="ARBA00022630"/>
    </source>
</evidence>
<dbReference type="Pfam" id="PF00970">
    <property type="entry name" value="FAD_binding_6"/>
    <property type="match status" value="1"/>
</dbReference>
<dbReference type="PANTHER" id="PTHR47354:SF6">
    <property type="entry name" value="NADH OXIDOREDUCTASE HCR"/>
    <property type="match status" value="1"/>
</dbReference>
<dbReference type="InterPro" id="IPR008333">
    <property type="entry name" value="Cbr1-like_FAD-bd_dom"/>
</dbReference>
<evidence type="ECO:0000313" key="13">
    <source>
        <dbReference type="Proteomes" id="UP000708298"/>
    </source>
</evidence>
<dbReference type="PROSITE" id="PS51384">
    <property type="entry name" value="FAD_FR"/>
    <property type="match status" value="1"/>
</dbReference>
<sequence length="379" mass="41366">MSAVTEAAQTDLLAAKRLTVAPETGALPQWDSEEDDVLVCREIRQETHDVKTFVFSGRSPRLHSYKPGQFLTLDLTINGQQVNRCYTISSAPTRPHTVAITTKRFAGGVVSPWMHDHLKPGMEIRAMGPMGEFNCVDHASANGKYLLLSAGSGITPSMSMARSFHDLALATDTVFLHSARSPADIIFRDELALMAREPNFRAVSVCEHDSPHEGWGGYRGRLSLPLLQVAVPDFLDREVFACGPAPYMAGARAILEQAGFDMARYHEESFKFEDLAPEDAGVSPPANTDDAVKTFKVEFTKSRRTVEVPADTNVLAAARAAGMRLPSSCTRGLCGTCKSKLVSGEVSMQHQGGIRQREIDQGMVLICCSKPLSDLVIER</sequence>
<keyword evidence="3" id="KW-0001">2Fe-2S</keyword>
<dbReference type="GO" id="GO:0051537">
    <property type="term" value="F:2 iron, 2 sulfur cluster binding"/>
    <property type="evidence" value="ECO:0007669"/>
    <property type="project" value="UniProtKB-KW"/>
</dbReference>
<dbReference type="Pfam" id="PF00111">
    <property type="entry name" value="Fer2"/>
    <property type="match status" value="1"/>
</dbReference>
<evidence type="ECO:0000313" key="12">
    <source>
        <dbReference type="EMBL" id="MCB8874469.1"/>
    </source>
</evidence>
<dbReference type="EMBL" id="JAESVB010000002">
    <property type="protein sequence ID" value="MCB8874469.1"/>
    <property type="molecule type" value="Genomic_DNA"/>
</dbReference>
<dbReference type="GO" id="GO:0016491">
    <property type="term" value="F:oxidoreductase activity"/>
    <property type="evidence" value="ECO:0007669"/>
    <property type="project" value="UniProtKB-KW"/>
</dbReference>
<evidence type="ECO:0000256" key="6">
    <source>
        <dbReference type="ARBA" id="ARBA00023002"/>
    </source>
</evidence>
<comment type="caution">
    <text evidence="12">The sequence shown here is derived from an EMBL/GenBank/DDBJ whole genome shotgun (WGS) entry which is preliminary data.</text>
</comment>
<evidence type="ECO:0000256" key="4">
    <source>
        <dbReference type="ARBA" id="ARBA00022723"/>
    </source>
</evidence>
<dbReference type="InterPro" id="IPR039261">
    <property type="entry name" value="FNR_nucleotide-bd"/>
</dbReference>
<dbReference type="AlphaFoldDB" id="A0A964DY22"/>
<evidence type="ECO:0000256" key="3">
    <source>
        <dbReference type="ARBA" id="ARBA00022714"/>
    </source>
</evidence>
<dbReference type="PRINTS" id="PR00406">
    <property type="entry name" value="CYTB5RDTASE"/>
</dbReference>
<evidence type="ECO:0000256" key="1">
    <source>
        <dbReference type="ARBA" id="ARBA00001974"/>
    </source>
</evidence>
<keyword evidence="5" id="KW-0274">FAD</keyword>
<dbReference type="PANTHER" id="PTHR47354">
    <property type="entry name" value="NADH OXIDOREDUCTASE HCR"/>
    <property type="match status" value="1"/>
</dbReference>
<comment type="similarity">
    <text evidence="9">In the N-terminal section; belongs to the FAD-binding oxidoreductase type 6 family.</text>
</comment>
<keyword evidence="7" id="KW-0408">Iron</keyword>
<feature type="domain" description="2Fe-2S ferredoxin-type" evidence="10">
    <location>
        <begin position="295"/>
        <end position="379"/>
    </location>
</feature>
<dbReference type="InterPro" id="IPR001433">
    <property type="entry name" value="OxRdtase_FAD/NAD-bd"/>
</dbReference>
<dbReference type="InterPro" id="IPR012675">
    <property type="entry name" value="Beta-grasp_dom_sf"/>
</dbReference>
<reference evidence="12" key="2">
    <citation type="submission" date="2021-01" db="EMBL/GenBank/DDBJ databases">
        <authorList>
            <person name="Mieszkin S."/>
            <person name="Pouder E."/>
            <person name="Alain K."/>
        </authorList>
    </citation>
    <scope>NUCLEOTIDE SEQUENCE</scope>
    <source>
        <strain evidence="12">HW T2.11</strain>
    </source>
</reference>
<dbReference type="Pfam" id="PF00175">
    <property type="entry name" value="NAD_binding_1"/>
    <property type="match status" value="1"/>
</dbReference>
<dbReference type="Gene3D" id="2.40.30.10">
    <property type="entry name" value="Translation factors"/>
    <property type="match status" value="1"/>
</dbReference>
<evidence type="ECO:0000256" key="7">
    <source>
        <dbReference type="ARBA" id="ARBA00023004"/>
    </source>
</evidence>
<dbReference type="InterPro" id="IPR036010">
    <property type="entry name" value="2Fe-2S_ferredoxin-like_sf"/>
</dbReference>
<proteinExistence type="inferred from homology"/>
<keyword evidence="8" id="KW-0411">Iron-sulfur</keyword>
<dbReference type="InterPro" id="IPR006058">
    <property type="entry name" value="2Fe2S_fd_BS"/>
</dbReference>
<name>A0A964DY22_9PROT</name>
<dbReference type="GO" id="GO:0046872">
    <property type="term" value="F:metal ion binding"/>
    <property type="evidence" value="ECO:0007669"/>
    <property type="project" value="UniProtKB-KW"/>
</dbReference>
<dbReference type="SUPFAM" id="SSF63380">
    <property type="entry name" value="Riboflavin synthase domain-like"/>
    <property type="match status" value="1"/>
</dbReference>
<dbReference type="InterPro" id="IPR017927">
    <property type="entry name" value="FAD-bd_FR_type"/>
</dbReference>